<organism evidence="2 3">
    <name type="scientific">Lacipirellula limnantheis</name>
    <dbReference type="NCBI Taxonomy" id="2528024"/>
    <lineage>
        <taxon>Bacteria</taxon>
        <taxon>Pseudomonadati</taxon>
        <taxon>Planctomycetota</taxon>
        <taxon>Planctomycetia</taxon>
        <taxon>Pirellulales</taxon>
        <taxon>Lacipirellulaceae</taxon>
        <taxon>Lacipirellula</taxon>
    </lineage>
</organism>
<feature type="transmembrane region" description="Helical" evidence="1">
    <location>
        <begin position="37"/>
        <end position="54"/>
    </location>
</feature>
<accession>A0A517TVR9</accession>
<dbReference type="Proteomes" id="UP000317909">
    <property type="component" value="Chromosome"/>
</dbReference>
<dbReference type="RefSeq" id="WP_145432031.1">
    <property type="nucleotide sequence ID" value="NZ_CP036339.1"/>
</dbReference>
<dbReference type="AlphaFoldDB" id="A0A517TVR9"/>
<protein>
    <submittedName>
        <fullName evidence="2">Uncharacterized protein</fullName>
    </submittedName>
</protein>
<keyword evidence="1" id="KW-0472">Membrane</keyword>
<evidence type="ECO:0000256" key="1">
    <source>
        <dbReference type="SAM" id="Phobius"/>
    </source>
</evidence>
<gene>
    <name evidence="2" type="ORF">I41_16440</name>
</gene>
<name>A0A517TVR9_9BACT</name>
<reference evidence="2 3" key="1">
    <citation type="submission" date="2019-02" db="EMBL/GenBank/DDBJ databases">
        <title>Deep-cultivation of Planctomycetes and their phenomic and genomic characterization uncovers novel biology.</title>
        <authorList>
            <person name="Wiegand S."/>
            <person name="Jogler M."/>
            <person name="Boedeker C."/>
            <person name="Pinto D."/>
            <person name="Vollmers J."/>
            <person name="Rivas-Marin E."/>
            <person name="Kohn T."/>
            <person name="Peeters S.H."/>
            <person name="Heuer A."/>
            <person name="Rast P."/>
            <person name="Oberbeckmann S."/>
            <person name="Bunk B."/>
            <person name="Jeske O."/>
            <person name="Meyerdierks A."/>
            <person name="Storesund J.E."/>
            <person name="Kallscheuer N."/>
            <person name="Luecker S."/>
            <person name="Lage O.M."/>
            <person name="Pohl T."/>
            <person name="Merkel B.J."/>
            <person name="Hornburger P."/>
            <person name="Mueller R.-W."/>
            <person name="Bruemmer F."/>
            <person name="Labrenz M."/>
            <person name="Spormann A.M."/>
            <person name="Op den Camp H."/>
            <person name="Overmann J."/>
            <person name="Amann R."/>
            <person name="Jetten M.S.M."/>
            <person name="Mascher T."/>
            <person name="Medema M.H."/>
            <person name="Devos D.P."/>
            <person name="Kaster A.-K."/>
            <person name="Ovreas L."/>
            <person name="Rohde M."/>
            <person name="Galperin M.Y."/>
            <person name="Jogler C."/>
        </authorList>
    </citation>
    <scope>NUCLEOTIDE SEQUENCE [LARGE SCALE GENOMIC DNA]</scope>
    <source>
        <strain evidence="2 3">I41</strain>
    </source>
</reference>
<proteinExistence type="predicted"/>
<keyword evidence="1" id="KW-0812">Transmembrane</keyword>
<evidence type="ECO:0000313" key="3">
    <source>
        <dbReference type="Proteomes" id="UP000317909"/>
    </source>
</evidence>
<dbReference type="EMBL" id="CP036339">
    <property type="protein sequence ID" value="QDT72466.1"/>
    <property type="molecule type" value="Genomic_DNA"/>
</dbReference>
<feature type="transmembrane region" description="Helical" evidence="1">
    <location>
        <begin position="66"/>
        <end position="95"/>
    </location>
</feature>
<evidence type="ECO:0000313" key="2">
    <source>
        <dbReference type="EMBL" id="QDT72466.1"/>
    </source>
</evidence>
<keyword evidence="1" id="KW-1133">Transmembrane helix</keyword>
<keyword evidence="3" id="KW-1185">Reference proteome</keyword>
<dbReference type="KEGG" id="llh:I41_16440"/>
<sequence>MELNSRNVALKYGAFSGVYFALLIWRRVSRHAPLEPRYLGFAAIILVVSAVLAWRYEVRKGTGLDWFTSFLVSMVSVMATSAAAFAVGYCVLLAAKKLS</sequence>
<feature type="transmembrane region" description="Helical" evidence="1">
    <location>
        <begin position="6"/>
        <end position="25"/>
    </location>
</feature>